<gene>
    <name evidence="1" type="ordered locus">Cpin_4834</name>
</gene>
<reference evidence="1 2" key="2">
    <citation type="journal article" date="2010" name="Stand. Genomic Sci.">
        <title>Complete genome sequence of Chitinophaga pinensis type strain (UQM 2034).</title>
        <authorList>
            <person name="Glavina Del Rio T."/>
            <person name="Abt B."/>
            <person name="Spring S."/>
            <person name="Lapidus A."/>
            <person name="Nolan M."/>
            <person name="Tice H."/>
            <person name="Copeland A."/>
            <person name="Cheng J.F."/>
            <person name="Chen F."/>
            <person name="Bruce D."/>
            <person name="Goodwin L."/>
            <person name="Pitluck S."/>
            <person name="Ivanova N."/>
            <person name="Mavromatis K."/>
            <person name="Mikhailova N."/>
            <person name="Pati A."/>
            <person name="Chen A."/>
            <person name="Palaniappan K."/>
            <person name="Land M."/>
            <person name="Hauser L."/>
            <person name="Chang Y.J."/>
            <person name="Jeffries C.D."/>
            <person name="Chain P."/>
            <person name="Saunders E."/>
            <person name="Detter J.C."/>
            <person name="Brettin T."/>
            <person name="Rohde M."/>
            <person name="Goker M."/>
            <person name="Bristow J."/>
            <person name="Eisen J.A."/>
            <person name="Markowitz V."/>
            <person name="Hugenholtz P."/>
            <person name="Kyrpides N.C."/>
            <person name="Klenk H.P."/>
            <person name="Lucas S."/>
        </authorList>
    </citation>
    <scope>NUCLEOTIDE SEQUENCE [LARGE SCALE GENOMIC DNA]</scope>
    <source>
        <strain evidence="2">ATCC 43595 / DSM 2588 / LMG 13176 / NBRC 15968 / NCIMB 11800 / UQM 2034</strain>
    </source>
</reference>
<protein>
    <submittedName>
        <fullName evidence="1">Uncharacterized protein</fullName>
    </submittedName>
</protein>
<reference evidence="2" key="1">
    <citation type="submission" date="2009-08" db="EMBL/GenBank/DDBJ databases">
        <title>The complete genome of Chitinophaga pinensis DSM 2588.</title>
        <authorList>
            <consortium name="US DOE Joint Genome Institute (JGI-PGF)"/>
            <person name="Lucas S."/>
            <person name="Copeland A."/>
            <person name="Lapidus A."/>
            <person name="Glavina del Rio T."/>
            <person name="Dalin E."/>
            <person name="Tice H."/>
            <person name="Bruce D."/>
            <person name="Goodwin L."/>
            <person name="Pitluck S."/>
            <person name="Kyrpides N."/>
            <person name="Mavromatis K."/>
            <person name="Ivanova N."/>
            <person name="Mikhailova N."/>
            <person name="Sims D."/>
            <person name="Meinche L."/>
            <person name="Brettin T."/>
            <person name="Detter J.C."/>
            <person name="Han C."/>
            <person name="Larimer F."/>
            <person name="Land M."/>
            <person name="Hauser L."/>
            <person name="Markowitz V."/>
            <person name="Cheng J.-F."/>
            <person name="Hugenholtz P."/>
            <person name="Woyke T."/>
            <person name="Wu D."/>
            <person name="Spring S."/>
            <person name="Klenk H.-P."/>
            <person name="Eisen J.A."/>
        </authorList>
    </citation>
    <scope>NUCLEOTIDE SEQUENCE [LARGE SCALE GENOMIC DNA]</scope>
    <source>
        <strain evidence="2">ATCC 43595 / DSM 2588 / LMG 13176 / NBRC 15968 / NCIMB 11800 / UQM 2034</strain>
    </source>
</reference>
<organism evidence="1 2">
    <name type="scientific">Chitinophaga pinensis (strain ATCC 43595 / DSM 2588 / LMG 13176 / NBRC 15968 / NCIMB 11800 / UQM 2034)</name>
    <dbReference type="NCBI Taxonomy" id="485918"/>
    <lineage>
        <taxon>Bacteria</taxon>
        <taxon>Pseudomonadati</taxon>
        <taxon>Bacteroidota</taxon>
        <taxon>Chitinophagia</taxon>
        <taxon>Chitinophagales</taxon>
        <taxon>Chitinophagaceae</taxon>
        <taxon>Chitinophaga</taxon>
    </lineage>
</organism>
<sequence>MLIHYSRLVSYILIQGRFIIFRQLERELLMMLIGPEAGVYYLEFSSSISLISKIGGPKTTFA</sequence>
<dbReference type="EMBL" id="CP001699">
    <property type="protein sequence ID" value="ACU62268.1"/>
    <property type="molecule type" value="Genomic_DNA"/>
</dbReference>
<dbReference type="AlphaFoldDB" id="A0A979GTR9"/>
<proteinExistence type="predicted"/>
<evidence type="ECO:0000313" key="1">
    <source>
        <dbReference type="EMBL" id="ACU62268.1"/>
    </source>
</evidence>
<name>A0A979GTR9_CHIPD</name>
<dbReference type="Proteomes" id="UP000002215">
    <property type="component" value="Chromosome"/>
</dbReference>
<dbReference type="KEGG" id="cpi:Cpin_4834"/>
<evidence type="ECO:0000313" key="2">
    <source>
        <dbReference type="Proteomes" id="UP000002215"/>
    </source>
</evidence>
<accession>A0A979GTR9</accession>